<dbReference type="EMBL" id="NBSK02000009">
    <property type="protein sequence ID" value="KAJ0187418.1"/>
    <property type="molecule type" value="Genomic_DNA"/>
</dbReference>
<evidence type="ECO:0000313" key="8">
    <source>
        <dbReference type="EMBL" id="KAJ0187418.1"/>
    </source>
</evidence>
<keyword evidence="2" id="KW-0805">Transcription regulation</keyword>
<dbReference type="GO" id="GO:0005634">
    <property type="term" value="C:nucleus"/>
    <property type="evidence" value="ECO:0007669"/>
    <property type="project" value="UniProtKB-SubCell"/>
</dbReference>
<evidence type="ECO:0000256" key="2">
    <source>
        <dbReference type="ARBA" id="ARBA00023015"/>
    </source>
</evidence>
<feature type="region of interest" description="Disordered" evidence="6">
    <location>
        <begin position="1"/>
        <end position="32"/>
    </location>
</feature>
<dbReference type="GO" id="GO:0003677">
    <property type="term" value="F:DNA binding"/>
    <property type="evidence" value="ECO:0007669"/>
    <property type="project" value="UniProtKB-KW"/>
</dbReference>
<dbReference type="Gene3D" id="2.40.330.10">
    <property type="entry name" value="DNA-binding pseudobarrel domain"/>
    <property type="match status" value="1"/>
</dbReference>
<dbReference type="AlphaFoldDB" id="A0A9R1UIA3"/>
<dbReference type="Pfam" id="PF02362">
    <property type="entry name" value="B3"/>
    <property type="match status" value="1"/>
</dbReference>
<comment type="subcellular location">
    <subcellularLocation>
        <location evidence="1">Nucleus</location>
    </subcellularLocation>
</comment>
<keyword evidence="3" id="KW-0238">DNA-binding</keyword>
<keyword evidence="9" id="KW-1185">Reference proteome</keyword>
<keyword evidence="4" id="KW-0804">Transcription</keyword>
<comment type="caution">
    <text evidence="8">The sequence shown here is derived from an EMBL/GenBank/DDBJ whole genome shotgun (WGS) entry which is preliminary data.</text>
</comment>
<dbReference type="SUPFAM" id="SSF101936">
    <property type="entry name" value="DNA-binding pseudobarrel domain"/>
    <property type="match status" value="1"/>
</dbReference>
<evidence type="ECO:0000259" key="7">
    <source>
        <dbReference type="PROSITE" id="PS50863"/>
    </source>
</evidence>
<proteinExistence type="predicted"/>
<feature type="compositionally biased region" description="Polar residues" evidence="6">
    <location>
        <begin position="8"/>
        <end position="20"/>
    </location>
</feature>
<keyword evidence="5" id="KW-0539">Nucleus</keyword>
<evidence type="ECO:0000256" key="4">
    <source>
        <dbReference type="ARBA" id="ARBA00023163"/>
    </source>
</evidence>
<evidence type="ECO:0000313" key="9">
    <source>
        <dbReference type="Proteomes" id="UP000235145"/>
    </source>
</evidence>
<dbReference type="InterPro" id="IPR044800">
    <property type="entry name" value="LEC2-like"/>
</dbReference>
<evidence type="ECO:0000256" key="5">
    <source>
        <dbReference type="ARBA" id="ARBA00023242"/>
    </source>
</evidence>
<evidence type="ECO:0000256" key="6">
    <source>
        <dbReference type="SAM" id="MobiDB-lite"/>
    </source>
</evidence>
<dbReference type="GO" id="GO:0003700">
    <property type="term" value="F:DNA-binding transcription factor activity"/>
    <property type="evidence" value="ECO:0007669"/>
    <property type="project" value="InterPro"/>
</dbReference>
<dbReference type="PROSITE" id="PS50863">
    <property type="entry name" value="B3"/>
    <property type="match status" value="1"/>
</dbReference>
<gene>
    <name evidence="8" type="ORF">LSAT_V11C900460070</name>
</gene>
<dbReference type="InterPro" id="IPR003340">
    <property type="entry name" value="B3_DNA-bd"/>
</dbReference>
<protein>
    <recommendedName>
        <fullName evidence="7">TF-B3 domain-containing protein</fullName>
    </recommendedName>
</protein>
<evidence type="ECO:0000256" key="3">
    <source>
        <dbReference type="ARBA" id="ARBA00023125"/>
    </source>
</evidence>
<dbReference type="PANTHER" id="PTHR31140">
    <property type="entry name" value="B3 DOMAIN-CONTAINING TRANSCRIPTION FACTOR ABI3"/>
    <property type="match status" value="1"/>
</dbReference>
<dbReference type="InterPro" id="IPR015300">
    <property type="entry name" value="DNA-bd_pseudobarrel_sf"/>
</dbReference>
<dbReference type="PANTHER" id="PTHR31140:SF1">
    <property type="entry name" value="AP2_ERF AND B3 DOMAIN-CONTAINING TRANSCRIPTION REPRESSOR RAV2"/>
    <property type="match status" value="1"/>
</dbReference>
<evidence type="ECO:0000256" key="1">
    <source>
        <dbReference type="ARBA" id="ARBA00004123"/>
    </source>
</evidence>
<organism evidence="8 9">
    <name type="scientific">Lactuca sativa</name>
    <name type="common">Garden lettuce</name>
    <dbReference type="NCBI Taxonomy" id="4236"/>
    <lineage>
        <taxon>Eukaryota</taxon>
        <taxon>Viridiplantae</taxon>
        <taxon>Streptophyta</taxon>
        <taxon>Embryophyta</taxon>
        <taxon>Tracheophyta</taxon>
        <taxon>Spermatophyta</taxon>
        <taxon>Magnoliopsida</taxon>
        <taxon>eudicotyledons</taxon>
        <taxon>Gunneridae</taxon>
        <taxon>Pentapetalae</taxon>
        <taxon>asterids</taxon>
        <taxon>campanulids</taxon>
        <taxon>Asterales</taxon>
        <taxon>Asteraceae</taxon>
        <taxon>Cichorioideae</taxon>
        <taxon>Cichorieae</taxon>
        <taxon>Lactucinae</taxon>
        <taxon>Lactuca</taxon>
    </lineage>
</organism>
<reference evidence="8 9" key="1">
    <citation type="journal article" date="2017" name="Nat. Commun.">
        <title>Genome assembly with in vitro proximity ligation data and whole-genome triplication in lettuce.</title>
        <authorList>
            <person name="Reyes-Chin-Wo S."/>
            <person name="Wang Z."/>
            <person name="Yang X."/>
            <person name="Kozik A."/>
            <person name="Arikit S."/>
            <person name="Song C."/>
            <person name="Xia L."/>
            <person name="Froenicke L."/>
            <person name="Lavelle D.O."/>
            <person name="Truco M.J."/>
            <person name="Xia R."/>
            <person name="Zhu S."/>
            <person name="Xu C."/>
            <person name="Xu H."/>
            <person name="Xu X."/>
            <person name="Cox K."/>
            <person name="Korf I."/>
            <person name="Meyers B.C."/>
            <person name="Michelmore R.W."/>
        </authorList>
    </citation>
    <scope>NUCLEOTIDE SEQUENCE [LARGE SCALE GENOMIC DNA]</scope>
    <source>
        <strain evidence="9">cv. Salinas</strain>
        <tissue evidence="8">Seedlings</tissue>
    </source>
</reference>
<sequence length="132" mass="15446">MGIDRVTTRSTPGNNFLRRQSPQRHWKTEPVSDTKAACRKALPVANRKHFQRCSFTFRRHRDESMEISSQSYILTKGWSRFVKEKNLKAGETVSFQRSTSSDKQLYIDWKTKNGSGRSNIQEQATLQHVQEW</sequence>
<name>A0A9R1UIA3_LACSA</name>
<accession>A0A9R1UIA3</accession>
<feature type="domain" description="TF-B3" evidence="7">
    <location>
        <begin position="68"/>
        <end position="113"/>
    </location>
</feature>
<dbReference type="Proteomes" id="UP000235145">
    <property type="component" value="Unassembled WGS sequence"/>
</dbReference>